<accession>A0A6J4IX54</accession>
<sequence>MPGCGRFLYMSYFEKITGILVGFSILFACNPAVKSPVQKIKYTGPTMQSRNVATLYSDSSRLKIKLKANLQYQFENGDAEYPKGIHLTFYDNKQQVSSELQANYAKYDKVRDSYFVRGKVVVDNKAKGEIMKTEELHWNKVKREIYTDKFVTIQTKTDILTGEGLTTNENFYPYKILRPKGVFSVEQ</sequence>
<dbReference type="EMBL" id="CADCTJ010000767">
    <property type="protein sequence ID" value="CAA9264365.1"/>
    <property type="molecule type" value="Genomic_DNA"/>
</dbReference>
<dbReference type="InterPro" id="IPR026265">
    <property type="entry name" value="LptC"/>
</dbReference>
<gene>
    <name evidence="1" type="ORF">AVDCRST_MAG95-2445</name>
</gene>
<dbReference type="GO" id="GO:0005886">
    <property type="term" value="C:plasma membrane"/>
    <property type="evidence" value="ECO:0007669"/>
    <property type="project" value="InterPro"/>
</dbReference>
<evidence type="ECO:0000313" key="1">
    <source>
        <dbReference type="EMBL" id="CAA9264365.1"/>
    </source>
</evidence>
<dbReference type="AlphaFoldDB" id="A0A6J4IX54"/>
<dbReference type="InterPro" id="IPR010664">
    <property type="entry name" value="LipoPS_assembly_LptC-rel"/>
</dbReference>
<dbReference type="GO" id="GO:0015221">
    <property type="term" value="F:lipopolysaccharide transmembrane transporter activity"/>
    <property type="evidence" value="ECO:0007669"/>
    <property type="project" value="InterPro"/>
</dbReference>
<dbReference type="Gene3D" id="2.60.450.10">
    <property type="entry name" value="Lipopolysaccharide (LPS) transport protein A like domain"/>
    <property type="match status" value="1"/>
</dbReference>
<dbReference type="NCBIfam" id="TIGR04409">
    <property type="entry name" value="LptC_YrbK"/>
    <property type="match status" value="1"/>
</dbReference>
<organism evidence="1">
    <name type="scientific">uncultured Adhaeribacter sp</name>
    <dbReference type="NCBI Taxonomy" id="448109"/>
    <lineage>
        <taxon>Bacteria</taxon>
        <taxon>Pseudomonadati</taxon>
        <taxon>Bacteroidota</taxon>
        <taxon>Cytophagia</taxon>
        <taxon>Cytophagales</taxon>
        <taxon>Hymenobacteraceae</taxon>
        <taxon>Adhaeribacter</taxon>
        <taxon>environmental samples</taxon>
    </lineage>
</organism>
<evidence type="ECO:0008006" key="2">
    <source>
        <dbReference type="Google" id="ProtNLM"/>
    </source>
</evidence>
<name>A0A6J4IX54_9BACT</name>
<reference evidence="1" key="1">
    <citation type="submission" date="2020-02" db="EMBL/GenBank/DDBJ databases">
        <authorList>
            <person name="Meier V. D."/>
        </authorList>
    </citation>
    <scope>NUCLEOTIDE SEQUENCE</scope>
    <source>
        <strain evidence="1">AVDCRST_MAG95</strain>
    </source>
</reference>
<protein>
    <recommendedName>
        <fullName evidence="2">LPS export ABC transporter periplasmic protein LptC</fullName>
    </recommendedName>
</protein>
<dbReference type="Pfam" id="PF06835">
    <property type="entry name" value="LptC"/>
    <property type="match status" value="1"/>
</dbReference>
<proteinExistence type="predicted"/>
<dbReference type="PROSITE" id="PS51257">
    <property type="entry name" value="PROKAR_LIPOPROTEIN"/>
    <property type="match status" value="1"/>
</dbReference>